<keyword evidence="2" id="KW-0472">Membrane</keyword>
<organism evidence="3 4">
    <name type="scientific">Kwoniella dejecticola CBS 10117</name>
    <dbReference type="NCBI Taxonomy" id="1296121"/>
    <lineage>
        <taxon>Eukaryota</taxon>
        <taxon>Fungi</taxon>
        <taxon>Dikarya</taxon>
        <taxon>Basidiomycota</taxon>
        <taxon>Agaricomycotina</taxon>
        <taxon>Tremellomycetes</taxon>
        <taxon>Tremellales</taxon>
        <taxon>Cryptococcaceae</taxon>
        <taxon>Kwoniella</taxon>
    </lineage>
</organism>
<feature type="region of interest" description="Disordered" evidence="1">
    <location>
        <begin position="521"/>
        <end position="555"/>
    </location>
</feature>
<feature type="region of interest" description="Disordered" evidence="1">
    <location>
        <begin position="154"/>
        <end position="195"/>
    </location>
</feature>
<feature type="compositionally biased region" description="Polar residues" evidence="1">
    <location>
        <begin position="666"/>
        <end position="677"/>
    </location>
</feature>
<accession>A0AAJ8KLE9</accession>
<feature type="compositionally biased region" description="Polar residues" evidence="1">
    <location>
        <begin position="602"/>
        <end position="625"/>
    </location>
</feature>
<keyword evidence="2" id="KW-1133">Transmembrane helix</keyword>
<dbReference type="EMBL" id="CP144532">
    <property type="protein sequence ID" value="WWC59848.1"/>
    <property type="molecule type" value="Genomic_DNA"/>
</dbReference>
<evidence type="ECO:0000313" key="3">
    <source>
        <dbReference type="EMBL" id="WWC59848.1"/>
    </source>
</evidence>
<evidence type="ECO:0000256" key="1">
    <source>
        <dbReference type="SAM" id="MobiDB-lite"/>
    </source>
</evidence>
<proteinExistence type="predicted"/>
<sequence>MAAPPFPPLQIRLLVERQLAERGGTAPNGQVLADWQTYLSYVTTINDTPYTVTTIANLPLTYYGPSIPLGDGWTYGGLTSPTGTDQLIPPMTSSADQIETTSMPTTLEPGPSIPASSDTSSSPASYIVTSSRSSSSAPSLTTVSSSAALPALSSSGPALTPSASNPSSAFMPNTINDNPTSFPAPSPTPTTSEGDNSTLLASLLGALIPLIVTILVLLIFFCVYQKNRHSRDSRFFGLFSTSRWSSIRPDAGGAATSRKGKSREIGNENPPNVDDDEQGDGDRIKSPNEKSALLPGWTAQHHRLNSDSSEHAREVIIETNDELRDLPKKKTLLQRLNASIGLGLGRSISSGNSKAKLTGLNGEKRIVSGNTLEKGQGNRQGGSRRILSPSAMVSAATAGMVGMGVGTDKKDKRRTAQTSSTGTYERVLDDDQLFFSVPRPNRSSEESRGTGSATGEPSIPHSPYTHQGLTPPAEIRNMASGSFSIGIPYTPNTEAHDVSMDLSEMGAGAEQRRTRWSEDGERIRFPAPPGDGLGLYDDGTFGRPPRIGDQTQTRRESYMSVETEYYSAPSHSSSSHIPSAGVPIPRDAENYRHVSVSAFGSHPSTPTRPTRFSQPGSTSSFQPQRDPSPVRLISPLASPHKDQMPRPDQSQSQPQAQPPRRPVSGIGTTFHSIRNLFSSTPSTTPELTPVYNVQDTGSSDKDRRRSYVGQPIVGERLRGVPRSIGDFGEPLKKGALVAPALVSPRPSHSSERASLHLSIPTSQYHSHSSHTTSGSSNDATTASHEPALRGKRSKGTLLRASKIGELHRPHATPIQIHNRPAFRPEDEGGPSTLGRQQRSVHVANEDTEREREWEWEGEEDIDEFLAEGEELPPLTPDRNGMRDKGLRDSWMGRWSGSSP</sequence>
<reference evidence="3" key="1">
    <citation type="submission" date="2013-07" db="EMBL/GenBank/DDBJ databases">
        <authorList>
            <consortium name="The Broad Institute Genome Sequencing Platform"/>
            <person name="Cuomo C."/>
            <person name="Litvintseva A."/>
            <person name="Chen Y."/>
            <person name="Heitman J."/>
            <person name="Sun S."/>
            <person name="Springer D."/>
            <person name="Dromer F."/>
            <person name="Young S.K."/>
            <person name="Zeng Q."/>
            <person name="Gargeya S."/>
            <person name="Fitzgerald M."/>
            <person name="Abouelleil A."/>
            <person name="Alvarado L."/>
            <person name="Berlin A.M."/>
            <person name="Chapman S.B."/>
            <person name="Dewar J."/>
            <person name="Goldberg J."/>
            <person name="Griggs A."/>
            <person name="Gujja S."/>
            <person name="Hansen M."/>
            <person name="Howarth C."/>
            <person name="Imamovic A."/>
            <person name="Larimer J."/>
            <person name="McCowan C."/>
            <person name="Murphy C."/>
            <person name="Pearson M."/>
            <person name="Priest M."/>
            <person name="Roberts A."/>
            <person name="Saif S."/>
            <person name="Shea T."/>
            <person name="Sykes S."/>
            <person name="Wortman J."/>
            <person name="Nusbaum C."/>
            <person name="Birren B."/>
        </authorList>
    </citation>
    <scope>NUCLEOTIDE SEQUENCE</scope>
    <source>
        <strain evidence="3">CBS 10117</strain>
    </source>
</reference>
<feature type="compositionally biased region" description="Low complexity" evidence="1">
    <location>
        <begin position="113"/>
        <end position="140"/>
    </location>
</feature>
<feature type="region of interest" description="Disordered" evidence="1">
    <location>
        <begin position="404"/>
        <end position="473"/>
    </location>
</feature>
<feature type="region of interest" description="Disordered" evidence="1">
    <location>
        <begin position="760"/>
        <end position="899"/>
    </location>
</feature>
<feature type="compositionally biased region" description="Low complexity" evidence="1">
    <location>
        <begin position="154"/>
        <end position="164"/>
    </location>
</feature>
<feature type="compositionally biased region" description="Low complexity" evidence="1">
    <location>
        <begin position="761"/>
        <end position="776"/>
    </location>
</feature>
<feature type="region of interest" description="Disordered" evidence="1">
    <location>
        <begin position="101"/>
        <end position="140"/>
    </location>
</feature>
<feature type="region of interest" description="Disordered" evidence="1">
    <location>
        <begin position="249"/>
        <end position="296"/>
    </location>
</feature>
<gene>
    <name evidence="3" type="ORF">I303_102410</name>
</gene>
<dbReference type="Proteomes" id="UP000078595">
    <property type="component" value="Chromosome 3"/>
</dbReference>
<feature type="region of interest" description="Disordered" evidence="1">
    <location>
        <begin position="566"/>
        <end position="585"/>
    </location>
</feature>
<feature type="compositionally biased region" description="Low complexity" evidence="1">
    <location>
        <begin position="678"/>
        <end position="689"/>
    </location>
</feature>
<feature type="region of interest" description="Disordered" evidence="1">
    <location>
        <begin position="597"/>
        <end position="710"/>
    </location>
</feature>
<dbReference type="AlphaFoldDB" id="A0AAJ8KLE9"/>
<keyword evidence="4" id="KW-1185">Reference proteome</keyword>
<feature type="transmembrane region" description="Helical" evidence="2">
    <location>
        <begin position="199"/>
        <end position="224"/>
    </location>
</feature>
<dbReference type="GeneID" id="28966123"/>
<dbReference type="RefSeq" id="XP_065824611.1">
    <property type="nucleotide sequence ID" value="XM_065968539.1"/>
</dbReference>
<dbReference type="KEGG" id="kdj:28966123"/>
<feature type="compositionally biased region" description="Acidic residues" evidence="1">
    <location>
        <begin position="855"/>
        <end position="870"/>
    </location>
</feature>
<evidence type="ECO:0000256" key="2">
    <source>
        <dbReference type="SAM" id="Phobius"/>
    </source>
</evidence>
<reference evidence="3" key="2">
    <citation type="submission" date="2024-02" db="EMBL/GenBank/DDBJ databases">
        <title>Comparative genomics of Cryptococcus and Kwoniella reveals pathogenesis evolution and contrasting modes of karyotype evolution via chromosome fusion or intercentromeric recombination.</title>
        <authorList>
            <person name="Coelho M.A."/>
            <person name="David-Palma M."/>
            <person name="Shea T."/>
            <person name="Bowers K."/>
            <person name="McGinley-Smith S."/>
            <person name="Mohammad A.W."/>
            <person name="Gnirke A."/>
            <person name="Yurkov A.M."/>
            <person name="Nowrousian M."/>
            <person name="Sun S."/>
            <person name="Cuomo C.A."/>
            <person name="Heitman J."/>
        </authorList>
    </citation>
    <scope>NUCLEOTIDE SEQUENCE</scope>
    <source>
        <strain evidence="3">CBS 10117</strain>
    </source>
</reference>
<feature type="compositionally biased region" description="Basic and acidic residues" evidence="1">
    <location>
        <begin position="843"/>
        <end position="854"/>
    </location>
</feature>
<keyword evidence="2" id="KW-0812">Transmembrane</keyword>
<feature type="compositionally biased region" description="Low complexity" evidence="1">
    <location>
        <begin position="567"/>
        <end position="580"/>
    </location>
</feature>
<feature type="compositionally biased region" description="Polar residues" evidence="1">
    <location>
        <begin position="165"/>
        <end position="178"/>
    </location>
</feature>
<feature type="compositionally biased region" description="Low complexity" evidence="1">
    <location>
        <begin position="646"/>
        <end position="655"/>
    </location>
</feature>
<name>A0AAJ8KLE9_9TREE</name>
<feature type="transmembrane region" description="Helical" evidence="2">
    <location>
        <begin position="386"/>
        <end position="405"/>
    </location>
</feature>
<protein>
    <submittedName>
        <fullName evidence="3">Uncharacterized protein</fullName>
    </submittedName>
</protein>
<evidence type="ECO:0000313" key="4">
    <source>
        <dbReference type="Proteomes" id="UP000078595"/>
    </source>
</evidence>